<dbReference type="EMBL" id="BBYR01000086">
    <property type="protein sequence ID" value="GAP38786.1"/>
    <property type="molecule type" value="Genomic_DNA"/>
</dbReference>
<dbReference type="AlphaFoldDB" id="A0A0K8P821"/>
<evidence type="ECO:0000313" key="1">
    <source>
        <dbReference type="EMBL" id="GAP38786.1"/>
    </source>
</evidence>
<organism evidence="1 2">
    <name type="scientific">Piscinibacter sakaiensis</name>
    <name type="common">Ideonella sakaiensis</name>
    <dbReference type="NCBI Taxonomy" id="1547922"/>
    <lineage>
        <taxon>Bacteria</taxon>
        <taxon>Pseudomonadati</taxon>
        <taxon>Pseudomonadota</taxon>
        <taxon>Betaproteobacteria</taxon>
        <taxon>Burkholderiales</taxon>
        <taxon>Sphaerotilaceae</taxon>
        <taxon>Piscinibacter</taxon>
    </lineage>
</organism>
<reference evidence="1 2" key="2">
    <citation type="journal article" date="2016" name="Science">
        <title>A bacterium that degrades and assimilates poly(ethylene terephthalate).</title>
        <authorList>
            <person name="Yoshida S."/>
            <person name="Hiraga K."/>
            <person name="Takehana T."/>
            <person name="Taniguchi I."/>
            <person name="Yamaji H."/>
            <person name="Maeda Y."/>
            <person name="Toyohara K."/>
            <person name="Miyamoto K."/>
            <person name="Kimura Y."/>
            <person name="Oda K."/>
        </authorList>
    </citation>
    <scope>NUCLEOTIDE SEQUENCE [LARGE SCALE GENOMIC DNA]</scope>
    <source>
        <strain evidence="2">NBRC 110686 / TISTR 2288 / 201-F6</strain>
    </source>
</reference>
<dbReference type="OrthoDB" id="9154734at2"/>
<sequence length="181" mass="19983">MAVSLAALVAALISLHLGLAYAAVYLASLIGLYFSLVYLITRPHPRTSNRSKASTMFKLSTSPRFRAPVVAHIPGDNGKATKVSFGVIFKRLTQDEYKALLARLDESKREALKNGDPFPKFGDREMLDEVLVGFDADLQEEDGTPMEFTPQNVDRLLSVYPIQPAIVTSFFDNFGKAAEKK</sequence>
<dbReference type="RefSeq" id="WP_054022638.1">
    <property type="nucleotide sequence ID" value="NZ_BBYR01000086.1"/>
</dbReference>
<dbReference type="Pfam" id="PF08748">
    <property type="entry name" value="Phage_TAC_4"/>
    <property type="match status" value="1"/>
</dbReference>
<dbReference type="InterPro" id="IPR014859">
    <property type="entry name" value="Phage_TAC_4"/>
</dbReference>
<name>A0A0K8P821_PISS1</name>
<evidence type="ECO:0000313" key="2">
    <source>
        <dbReference type="Proteomes" id="UP000037660"/>
    </source>
</evidence>
<gene>
    <name evidence="1" type="ORF">ISF6_5339</name>
</gene>
<comment type="caution">
    <text evidence="1">The sequence shown here is derived from an EMBL/GenBank/DDBJ whole genome shotgun (WGS) entry which is preliminary data.</text>
</comment>
<accession>A0A0K8P821</accession>
<dbReference type="Proteomes" id="UP000037660">
    <property type="component" value="Unassembled WGS sequence"/>
</dbReference>
<dbReference type="STRING" id="1547922.ISF6_5339"/>
<proteinExistence type="predicted"/>
<protein>
    <submittedName>
        <fullName evidence="1">Uncharacterized protein</fullName>
    </submittedName>
</protein>
<keyword evidence="2" id="KW-1185">Reference proteome</keyword>
<reference evidence="2" key="1">
    <citation type="submission" date="2015-07" db="EMBL/GenBank/DDBJ databases">
        <title>Discovery of a poly(ethylene terephthalate assimilation.</title>
        <authorList>
            <person name="Yoshida S."/>
            <person name="Hiraga K."/>
            <person name="Takehana T."/>
            <person name="Taniguchi I."/>
            <person name="Yamaji H."/>
            <person name="Maeda Y."/>
            <person name="Toyohara K."/>
            <person name="Miyamoto K."/>
            <person name="Kimura Y."/>
            <person name="Oda K."/>
        </authorList>
    </citation>
    <scope>NUCLEOTIDE SEQUENCE [LARGE SCALE GENOMIC DNA]</scope>
    <source>
        <strain evidence="2">NBRC 110686 / TISTR 2288 / 201-F6</strain>
    </source>
</reference>